<proteinExistence type="predicted"/>
<protein>
    <submittedName>
        <fullName evidence="2">Uncharacterized protein</fullName>
    </submittedName>
</protein>
<organism evidence="2 3">
    <name type="scientific">Dentipellis fragilis</name>
    <dbReference type="NCBI Taxonomy" id="205917"/>
    <lineage>
        <taxon>Eukaryota</taxon>
        <taxon>Fungi</taxon>
        <taxon>Dikarya</taxon>
        <taxon>Basidiomycota</taxon>
        <taxon>Agaricomycotina</taxon>
        <taxon>Agaricomycetes</taxon>
        <taxon>Russulales</taxon>
        <taxon>Hericiaceae</taxon>
        <taxon>Dentipellis</taxon>
    </lineage>
</organism>
<feature type="region of interest" description="Disordered" evidence="1">
    <location>
        <begin position="36"/>
        <end position="61"/>
    </location>
</feature>
<dbReference type="Proteomes" id="UP000298327">
    <property type="component" value="Unassembled WGS sequence"/>
</dbReference>
<evidence type="ECO:0000256" key="1">
    <source>
        <dbReference type="SAM" id="MobiDB-lite"/>
    </source>
</evidence>
<accession>A0A4Y9YFJ7</accession>
<name>A0A4Y9YFJ7_9AGAM</name>
<dbReference type="AlphaFoldDB" id="A0A4Y9YFJ7"/>
<keyword evidence="3" id="KW-1185">Reference proteome</keyword>
<feature type="region of interest" description="Disordered" evidence="1">
    <location>
        <begin position="101"/>
        <end position="124"/>
    </location>
</feature>
<dbReference type="EMBL" id="SEOQ01000525">
    <property type="protein sequence ID" value="TFY61135.1"/>
    <property type="molecule type" value="Genomic_DNA"/>
</dbReference>
<gene>
    <name evidence="2" type="ORF">EVG20_g7172</name>
</gene>
<reference evidence="2 3" key="1">
    <citation type="submission" date="2019-02" db="EMBL/GenBank/DDBJ databases">
        <title>Genome sequencing of the rare red list fungi Dentipellis fragilis.</title>
        <authorList>
            <person name="Buettner E."/>
            <person name="Kellner H."/>
        </authorList>
    </citation>
    <scope>NUCLEOTIDE SEQUENCE [LARGE SCALE GENOMIC DNA]</scope>
    <source>
        <strain evidence="2 3">DSM 105465</strain>
    </source>
</reference>
<evidence type="ECO:0000313" key="3">
    <source>
        <dbReference type="Proteomes" id="UP000298327"/>
    </source>
</evidence>
<comment type="caution">
    <text evidence="2">The sequence shown here is derived from an EMBL/GenBank/DDBJ whole genome shotgun (WGS) entry which is preliminary data.</text>
</comment>
<sequence>MDGSKLDSKVCCAGGSICVYLRAVFGDTPLRPFTPSPRLITQYHPHSLSPPPPSRQTPTTTTNTMHYLQSFVRTTDTANYLQSIVRADSSKVKSFFALGDSTNTQRSKGTAPPTKTKTKQYPRFDSKKAAATVALSSASASPSSTSSQSAIPFPCAPEDVISAYDDLDPFAAALEDIDVVPAARAKRACPAEGRRRRCQTPLHTPGKHHPRAFWGHVHVRTLAFATVHNPVPFIPRPFCPPKS</sequence>
<evidence type="ECO:0000313" key="2">
    <source>
        <dbReference type="EMBL" id="TFY61135.1"/>
    </source>
</evidence>